<evidence type="ECO:0000256" key="4">
    <source>
        <dbReference type="ARBA" id="ARBA00022989"/>
    </source>
</evidence>
<keyword evidence="3 6" id="KW-0812">Transmembrane</keyword>
<evidence type="ECO:0000256" key="6">
    <source>
        <dbReference type="SAM" id="Phobius"/>
    </source>
</evidence>
<feature type="transmembrane region" description="Helical" evidence="6">
    <location>
        <begin position="5"/>
        <end position="22"/>
    </location>
</feature>
<proteinExistence type="predicted"/>
<protein>
    <submittedName>
        <fullName evidence="7">Uncharacterized protein</fullName>
    </submittedName>
</protein>
<accession>A0A8J2NMX7</accession>
<organism evidence="7 8">
    <name type="scientific">Allacma fusca</name>
    <dbReference type="NCBI Taxonomy" id="39272"/>
    <lineage>
        <taxon>Eukaryota</taxon>
        <taxon>Metazoa</taxon>
        <taxon>Ecdysozoa</taxon>
        <taxon>Arthropoda</taxon>
        <taxon>Hexapoda</taxon>
        <taxon>Collembola</taxon>
        <taxon>Symphypleona</taxon>
        <taxon>Sminthuridae</taxon>
        <taxon>Allacma</taxon>
    </lineage>
</organism>
<dbReference type="EMBL" id="CAJVCH010012772">
    <property type="protein sequence ID" value="CAG7673176.1"/>
    <property type="molecule type" value="Genomic_DNA"/>
</dbReference>
<feature type="transmembrane region" description="Helical" evidence="6">
    <location>
        <begin position="74"/>
        <end position="100"/>
    </location>
</feature>
<evidence type="ECO:0000313" key="8">
    <source>
        <dbReference type="Proteomes" id="UP000708208"/>
    </source>
</evidence>
<name>A0A8J2NMX7_9HEXA</name>
<keyword evidence="2" id="KW-0813">Transport</keyword>
<gene>
    <name evidence="7" type="ORF">AFUS01_LOCUS2236</name>
</gene>
<dbReference type="GO" id="GO:0022857">
    <property type="term" value="F:transmembrane transporter activity"/>
    <property type="evidence" value="ECO:0007669"/>
    <property type="project" value="TreeGrafter"/>
</dbReference>
<feature type="transmembrane region" description="Helical" evidence="6">
    <location>
        <begin position="106"/>
        <end position="127"/>
    </location>
</feature>
<evidence type="ECO:0000256" key="2">
    <source>
        <dbReference type="ARBA" id="ARBA00022448"/>
    </source>
</evidence>
<dbReference type="Proteomes" id="UP000708208">
    <property type="component" value="Unassembled WGS sequence"/>
</dbReference>
<keyword evidence="4 6" id="KW-1133">Transmembrane helix</keyword>
<evidence type="ECO:0000256" key="5">
    <source>
        <dbReference type="ARBA" id="ARBA00023136"/>
    </source>
</evidence>
<reference evidence="7" key="1">
    <citation type="submission" date="2021-06" db="EMBL/GenBank/DDBJ databases">
        <authorList>
            <person name="Hodson N. C."/>
            <person name="Mongue J. A."/>
            <person name="Jaron S. K."/>
        </authorList>
    </citation>
    <scope>NUCLEOTIDE SEQUENCE</scope>
</reference>
<dbReference type="PANTHER" id="PTHR23506">
    <property type="entry name" value="GH10249P"/>
    <property type="match status" value="1"/>
</dbReference>
<keyword evidence="5 6" id="KW-0472">Membrane</keyword>
<dbReference type="AlphaFoldDB" id="A0A8J2NMX7"/>
<evidence type="ECO:0000256" key="1">
    <source>
        <dbReference type="ARBA" id="ARBA00004141"/>
    </source>
</evidence>
<dbReference type="InterPro" id="IPR050930">
    <property type="entry name" value="MFS_Vesicular_Transporter"/>
</dbReference>
<sequence>MTRTWILIVSGLVLGGGAFYLLGPLPIFGLDNTVWSNIIALVGITIGVSLANIPATEACLLSTIEAGHPDETATYAMVCSLISTGYSSGSVIGAFAAGFLVEGIGYPLTSAVFGSIMLAYGLIILIATSSFGIDLSGGILPYFQTIICLLGISIEHNSVDCYLPGYRHDLFCWCKDFCYLQLKLVISMNFATYAKVFNLISTCFEFGTDTGNFPPGF</sequence>
<dbReference type="PANTHER" id="PTHR23506:SF26">
    <property type="entry name" value="MFS-TYPE TRANSPORTER SLC18B1"/>
    <property type="match status" value="1"/>
</dbReference>
<comment type="subcellular location">
    <subcellularLocation>
        <location evidence="1">Membrane</location>
        <topology evidence="1">Multi-pass membrane protein</topology>
    </subcellularLocation>
</comment>
<dbReference type="GO" id="GO:0016020">
    <property type="term" value="C:membrane"/>
    <property type="evidence" value="ECO:0007669"/>
    <property type="project" value="UniProtKB-SubCell"/>
</dbReference>
<keyword evidence="8" id="KW-1185">Reference proteome</keyword>
<comment type="caution">
    <text evidence="7">The sequence shown here is derived from an EMBL/GenBank/DDBJ whole genome shotgun (WGS) entry which is preliminary data.</text>
</comment>
<evidence type="ECO:0000256" key="3">
    <source>
        <dbReference type="ARBA" id="ARBA00022692"/>
    </source>
</evidence>
<feature type="transmembrane region" description="Helical" evidence="6">
    <location>
        <begin position="34"/>
        <end position="53"/>
    </location>
</feature>
<evidence type="ECO:0000313" key="7">
    <source>
        <dbReference type="EMBL" id="CAG7673176.1"/>
    </source>
</evidence>